<dbReference type="RefSeq" id="WP_309796334.1">
    <property type="nucleotide sequence ID" value="NZ_BAAAHY010000006.1"/>
</dbReference>
<dbReference type="EMBL" id="JAVDQF010000001">
    <property type="protein sequence ID" value="MDR6268594.1"/>
    <property type="molecule type" value="Genomic_DNA"/>
</dbReference>
<keyword evidence="4" id="KW-1185">Reference proteome</keyword>
<reference evidence="3 4" key="1">
    <citation type="submission" date="2023-07" db="EMBL/GenBank/DDBJ databases">
        <title>Sequencing the genomes of 1000 actinobacteria strains.</title>
        <authorList>
            <person name="Klenk H.-P."/>
        </authorList>
    </citation>
    <scope>NUCLEOTIDE SEQUENCE [LARGE SCALE GENOMIC DNA]</scope>
    <source>
        <strain evidence="3 4">DSM 14555</strain>
    </source>
</reference>
<dbReference type="Proteomes" id="UP001185069">
    <property type="component" value="Unassembled WGS sequence"/>
</dbReference>
<accession>A0ABU1J863</accession>
<evidence type="ECO:0000256" key="1">
    <source>
        <dbReference type="SAM" id="Phobius"/>
    </source>
</evidence>
<name>A0ABU1J863_9MICC</name>
<keyword evidence="1" id="KW-0472">Membrane</keyword>
<gene>
    <name evidence="3" type="ORF">JOE69_000832</name>
</gene>
<evidence type="ECO:0000313" key="3">
    <source>
        <dbReference type="EMBL" id="MDR6268594.1"/>
    </source>
</evidence>
<protein>
    <recommendedName>
        <fullName evidence="2">Protein-glutamine gamma-glutamyltransferase-like C-terminal domain-containing protein</fullName>
    </recommendedName>
</protein>
<proteinExistence type="predicted"/>
<evidence type="ECO:0000313" key="4">
    <source>
        <dbReference type="Proteomes" id="UP001185069"/>
    </source>
</evidence>
<keyword evidence="1" id="KW-1133">Transmembrane helix</keyword>
<feature type="domain" description="Protein-glutamine gamma-glutamyltransferase-like C-terminal" evidence="2">
    <location>
        <begin position="138"/>
        <end position="196"/>
    </location>
</feature>
<feature type="transmembrane region" description="Helical" evidence="1">
    <location>
        <begin position="72"/>
        <end position="92"/>
    </location>
</feature>
<comment type="caution">
    <text evidence="3">The sequence shown here is derived from an EMBL/GenBank/DDBJ whole genome shotgun (WGS) entry which is preliminary data.</text>
</comment>
<dbReference type="InterPro" id="IPR025403">
    <property type="entry name" value="TgpA-like_C"/>
</dbReference>
<evidence type="ECO:0000259" key="2">
    <source>
        <dbReference type="Pfam" id="PF13559"/>
    </source>
</evidence>
<sequence length="233" mass="25330">MIPSPAVAVRSLDVPVDPDAEQARQWAVDELSKQPYQAAKPGLFQQIWQSIVDFFNNLVSGLQNFTGADGGVIGTVLVLVVISFIAALIFLLRPRLLHRNKPDADVFEAEPALSAAEHRQRAAAAAAAGDYDNAVAELFRALVRAAEERVVIDPQPGRTADEVVRGLAAAFGSEAGRLRRAAALFNRVRYAVHQPGTAMAGASDYQWMQGLDESLRQLRPAHDEARLDWVAPQ</sequence>
<organism evidence="3 4">
    <name type="scientific">Arthrobacter russicus</name>
    <dbReference type="NCBI Taxonomy" id="172040"/>
    <lineage>
        <taxon>Bacteria</taxon>
        <taxon>Bacillati</taxon>
        <taxon>Actinomycetota</taxon>
        <taxon>Actinomycetes</taxon>
        <taxon>Micrococcales</taxon>
        <taxon>Micrococcaceae</taxon>
        <taxon>Arthrobacter</taxon>
    </lineage>
</organism>
<keyword evidence="1" id="KW-0812">Transmembrane</keyword>
<dbReference type="Pfam" id="PF13559">
    <property type="entry name" value="DUF4129"/>
    <property type="match status" value="1"/>
</dbReference>